<reference evidence="2" key="1">
    <citation type="journal article" date="2012" name="Nat. Genet.">
        <title>Whole-genome sequence of Schistosoma haematobium.</title>
        <authorList>
            <person name="Young N.D."/>
            <person name="Jex A.R."/>
            <person name="Li B."/>
            <person name="Liu S."/>
            <person name="Yang L."/>
            <person name="Xiong Z."/>
            <person name="Li Y."/>
            <person name="Cantacessi C."/>
            <person name="Hall R.S."/>
            <person name="Xu X."/>
            <person name="Chen F."/>
            <person name="Wu X."/>
            <person name="Zerlotini A."/>
            <person name="Oliveira G."/>
            <person name="Hofmann A."/>
            <person name="Zhang G."/>
            <person name="Fang X."/>
            <person name="Kang Y."/>
            <person name="Campbell B.E."/>
            <person name="Loukas A."/>
            <person name="Ranganathan S."/>
            <person name="Rollinson D."/>
            <person name="Rinaldi G."/>
            <person name="Brindley P.J."/>
            <person name="Yang H."/>
            <person name="Wang J."/>
            <person name="Wang J."/>
            <person name="Gasser R.B."/>
        </authorList>
    </citation>
    <scope>NUCLEOTIDE SEQUENCE [LARGE SCALE GENOMIC DNA]</scope>
</reference>
<proteinExistence type="predicted"/>
<evidence type="ECO:0000313" key="2">
    <source>
        <dbReference type="EMBL" id="KGB37851.1"/>
    </source>
</evidence>
<feature type="region of interest" description="Disordered" evidence="1">
    <location>
        <begin position="31"/>
        <end position="86"/>
    </location>
</feature>
<gene>
    <name evidence="2" type="ORF">MS3_06208</name>
</gene>
<organism evidence="2">
    <name type="scientific">Schistosoma haematobium</name>
    <name type="common">Blood fluke</name>
    <dbReference type="NCBI Taxonomy" id="6185"/>
    <lineage>
        <taxon>Eukaryota</taxon>
        <taxon>Metazoa</taxon>
        <taxon>Spiralia</taxon>
        <taxon>Lophotrochozoa</taxon>
        <taxon>Platyhelminthes</taxon>
        <taxon>Trematoda</taxon>
        <taxon>Digenea</taxon>
        <taxon>Strigeidida</taxon>
        <taxon>Schistosomatoidea</taxon>
        <taxon>Schistosomatidae</taxon>
        <taxon>Schistosoma</taxon>
    </lineage>
</organism>
<sequence>MIMPCVGILSPIIMDTSSSSTNQINTCRSTDFSLPEINSPSSHTLENSDYMGSGHRKSSNNNIDINNSNKPQNCSPDLSHLSYTMVSTPQPPPLDLSNIPTSPIITTTFSSYVTDVANISNTYSPIDTSNL</sequence>
<feature type="compositionally biased region" description="Polar residues" evidence="1">
    <location>
        <begin position="70"/>
        <end position="86"/>
    </location>
</feature>
<evidence type="ECO:0000256" key="1">
    <source>
        <dbReference type="SAM" id="MobiDB-lite"/>
    </source>
</evidence>
<feature type="compositionally biased region" description="Low complexity" evidence="1">
    <location>
        <begin position="59"/>
        <end position="69"/>
    </location>
</feature>
<accession>A0A095ATQ9</accession>
<dbReference type="AlphaFoldDB" id="A0A095ATQ9"/>
<name>A0A095ATQ9_SCHHA</name>
<dbReference type="EMBL" id="KL250936">
    <property type="protein sequence ID" value="KGB37851.1"/>
    <property type="molecule type" value="Genomic_DNA"/>
</dbReference>
<protein>
    <submittedName>
        <fullName evidence="2">Uncharacterized protein</fullName>
    </submittedName>
</protein>
<feature type="compositionally biased region" description="Polar residues" evidence="1">
    <location>
        <begin position="31"/>
        <end position="47"/>
    </location>
</feature>